<sequence>MKSCFISESVTERYRNDTNKTLGLIPLPVEAITMPK</sequence>
<reference evidence="1" key="1">
    <citation type="submission" date="2018-05" db="EMBL/GenBank/DDBJ databases">
        <authorList>
            <person name="Lanie J.A."/>
            <person name="Ng W.-L."/>
            <person name="Kazmierczak K.M."/>
            <person name="Andrzejewski T.M."/>
            <person name="Davidsen T.M."/>
            <person name="Wayne K.J."/>
            <person name="Tettelin H."/>
            <person name="Glass J.I."/>
            <person name="Rusch D."/>
            <person name="Podicherti R."/>
            <person name="Tsui H.-C.T."/>
            <person name="Winkler M.E."/>
        </authorList>
    </citation>
    <scope>NUCLEOTIDE SEQUENCE</scope>
</reference>
<evidence type="ECO:0000313" key="1">
    <source>
        <dbReference type="EMBL" id="SVA22947.1"/>
    </source>
</evidence>
<protein>
    <submittedName>
        <fullName evidence="1">Uncharacterized protein</fullName>
    </submittedName>
</protein>
<dbReference type="EMBL" id="UINC01005691">
    <property type="protein sequence ID" value="SVA22947.1"/>
    <property type="molecule type" value="Genomic_DNA"/>
</dbReference>
<name>A0A381U6I0_9ZZZZ</name>
<proteinExistence type="predicted"/>
<gene>
    <name evidence="1" type="ORF">METZ01_LOCUS75801</name>
</gene>
<organism evidence="1">
    <name type="scientific">marine metagenome</name>
    <dbReference type="NCBI Taxonomy" id="408172"/>
    <lineage>
        <taxon>unclassified sequences</taxon>
        <taxon>metagenomes</taxon>
        <taxon>ecological metagenomes</taxon>
    </lineage>
</organism>
<accession>A0A381U6I0</accession>
<dbReference type="AlphaFoldDB" id="A0A381U6I0"/>